<reference evidence="2 3" key="1">
    <citation type="submission" date="2023-10" db="EMBL/GenBank/DDBJ databases">
        <authorList>
            <person name="Venkata Ramana C."/>
            <person name="Sasikala C."/>
            <person name="Dhurka M."/>
        </authorList>
    </citation>
    <scope>NUCLEOTIDE SEQUENCE [LARGE SCALE GENOMIC DNA]</scope>
    <source>
        <strain evidence="2 3">KCTC 32151</strain>
    </source>
</reference>
<sequence length="223" mass="24472">MDSRQTVQEMPARLELTPATYRHLLKTAHRHASHQIEAEDLLHETLIAALNAGNRPCVENRAWLQGVMRNVAATKRRSAYRRTRRENAASLFEPADDGDVPSAFLAGLPRGQRIVALLALGGHTRSEIRHLLRISDASLRQRIAGLRKRWRDAPPDAAPLPGKLLAGTLAFGTIRQNLLPLTGRNSAFLASHDPDGHLFAVSVSHPKAHKPGSCGNQEAEPTL</sequence>
<evidence type="ECO:0000313" key="3">
    <source>
        <dbReference type="Proteomes" id="UP001185659"/>
    </source>
</evidence>
<organism evidence="2 3">
    <name type="scientific">Nitratireductor aquimarinus</name>
    <dbReference type="NCBI Taxonomy" id="889300"/>
    <lineage>
        <taxon>Bacteria</taxon>
        <taxon>Pseudomonadati</taxon>
        <taxon>Pseudomonadota</taxon>
        <taxon>Alphaproteobacteria</taxon>
        <taxon>Hyphomicrobiales</taxon>
        <taxon>Phyllobacteriaceae</taxon>
        <taxon>Nitratireductor</taxon>
    </lineage>
</organism>
<keyword evidence="3" id="KW-1185">Reference proteome</keyword>
<gene>
    <name evidence="2" type="ORF">R2G56_04315</name>
</gene>
<feature type="domain" description="RNA polymerase sigma-70 region 2" evidence="1">
    <location>
        <begin position="21"/>
        <end position="81"/>
    </location>
</feature>
<name>A0ABU4AGX3_9HYPH</name>
<dbReference type="InterPro" id="IPR007627">
    <property type="entry name" value="RNA_pol_sigma70_r2"/>
</dbReference>
<dbReference type="SUPFAM" id="SSF88946">
    <property type="entry name" value="Sigma2 domain of RNA polymerase sigma factors"/>
    <property type="match status" value="1"/>
</dbReference>
<dbReference type="RefSeq" id="WP_317560545.1">
    <property type="nucleotide sequence ID" value="NZ_JAWLIP010000001.1"/>
</dbReference>
<dbReference type="Gene3D" id="1.10.1740.10">
    <property type="match status" value="1"/>
</dbReference>
<dbReference type="EMBL" id="JAWLIP010000001">
    <property type="protein sequence ID" value="MDV6225503.1"/>
    <property type="molecule type" value="Genomic_DNA"/>
</dbReference>
<comment type="caution">
    <text evidence="2">The sequence shown here is derived from an EMBL/GenBank/DDBJ whole genome shotgun (WGS) entry which is preliminary data.</text>
</comment>
<evidence type="ECO:0000259" key="1">
    <source>
        <dbReference type="Pfam" id="PF04542"/>
    </source>
</evidence>
<accession>A0ABU4AGX3</accession>
<dbReference type="Pfam" id="PF04542">
    <property type="entry name" value="Sigma70_r2"/>
    <property type="match status" value="1"/>
</dbReference>
<evidence type="ECO:0000313" key="2">
    <source>
        <dbReference type="EMBL" id="MDV6225503.1"/>
    </source>
</evidence>
<dbReference type="InterPro" id="IPR013325">
    <property type="entry name" value="RNA_pol_sigma_r2"/>
</dbReference>
<protein>
    <submittedName>
        <fullName evidence="2">Sigma factor</fullName>
    </submittedName>
</protein>
<dbReference type="Proteomes" id="UP001185659">
    <property type="component" value="Unassembled WGS sequence"/>
</dbReference>
<proteinExistence type="predicted"/>